<dbReference type="Proteomes" id="UP001181693">
    <property type="component" value="Unassembled WGS sequence"/>
</dbReference>
<dbReference type="AlphaFoldDB" id="A0AAV3B0R3"/>
<feature type="transmembrane region" description="Helical" evidence="1">
    <location>
        <begin position="30"/>
        <end position="49"/>
    </location>
</feature>
<dbReference type="EMBL" id="DYDO01000001">
    <property type="protein sequence ID" value="DBA32364.1"/>
    <property type="molecule type" value="Genomic_DNA"/>
</dbReference>
<comment type="caution">
    <text evidence="2">The sequence shown here is derived from an EMBL/GenBank/DDBJ whole genome shotgun (WGS) entry which is preliminary data.</text>
</comment>
<gene>
    <name evidence="2" type="ORF">GDO54_000163</name>
</gene>
<reference evidence="2" key="1">
    <citation type="thesis" date="2020" institute="ProQuest LLC" country="789 East Eisenhower Parkway, Ann Arbor, MI, USA">
        <title>Comparative Genomics and Chromosome Evolution.</title>
        <authorList>
            <person name="Mudd A.B."/>
        </authorList>
    </citation>
    <scope>NUCLEOTIDE SEQUENCE</scope>
    <source>
        <strain evidence="2">1538</strain>
        <tissue evidence="2">Blood</tissue>
    </source>
</reference>
<proteinExistence type="predicted"/>
<keyword evidence="1" id="KW-1133">Transmembrane helix</keyword>
<protein>
    <submittedName>
        <fullName evidence="2">Uncharacterized protein</fullName>
    </submittedName>
</protein>
<keyword evidence="1" id="KW-0472">Membrane</keyword>
<organism evidence="2 3">
    <name type="scientific">Pyxicephalus adspersus</name>
    <name type="common">African bullfrog</name>
    <dbReference type="NCBI Taxonomy" id="30357"/>
    <lineage>
        <taxon>Eukaryota</taxon>
        <taxon>Metazoa</taxon>
        <taxon>Chordata</taxon>
        <taxon>Craniata</taxon>
        <taxon>Vertebrata</taxon>
        <taxon>Euteleostomi</taxon>
        <taxon>Amphibia</taxon>
        <taxon>Batrachia</taxon>
        <taxon>Anura</taxon>
        <taxon>Neobatrachia</taxon>
        <taxon>Ranoidea</taxon>
        <taxon>Pyxicephalidae</taxon>
        <taxon>Pyxicephalinae</taxon>
        <taxon>Pyxicephalus</taxon>
    </lineage>
</organism>
<sequence length="123" mass="14289">MLTSAFTDLAQIDLDWFSLTSNCFCQFMTYYVYIDLLFLLAVILTWLRFMLSAVTSVIPTDLAADVLYGWSFFFCNECKLYLWTEQNLGWGRSKFGVCKQQLWRPQKKRVQIYFVIGGGGSDV</sequence>
<evidence type="ECO:0000313" key="2">
    <source>
        <dbReference type="EMBL" id="DBA32364.1"/>
    </source>
</evidence>
<accession>A0AAV3B0R3</accession>
<keyword evidence="1" id="KW-0812">Transmembrane</keyword>
<name>A0AAV3B0R3_PYXAD</name>
<keyword evidence="3" id="KW-1185">Reference proteome</keyword>
<evidence type="ECO:0000313" key="3">
    <source>
        <dbReference type="Proteomes" id="UP001181693"/>
    </source>
</evidence>
<evidence type="ECO:0000256" key="1">
    <source>
        <dbReference type="SAM" id="Phobius"/>
    </source>
</evidence>